<dbReference type="InterPro" id="IPR039426">
    <property type="entry name" value="TonB-dep_rcpt-like"/>
</dbReference>
<dbReference type="InterPro" id="IPR037066">
    <property type="entry name" value="Plug_dom_sf"/>
</dbReference>
<evidence type="ECO:0000256" key="12">
    <source>
        <dbReference type="RuleBase" id="RU003357"/>
    </source>
</evidence>
<accession>A0A1H3HNU6</accession>
<evidence type="ECO:0000256" key="5">
    <source>
        <dbReference type="ARBA" id="ARBA00022729"/>
    </source>
</evidence>
<comment type="subcellular location">
    <subcellularLocation>
        <location evidence="1 11">Cell outer membrane</location>
        <topology evidence="1 11">Multi-pass membrane protein</topology>
    </subcellularLocation>
</comment>
<dbReference type="SUPFAM" id="SSF56935">
    <property type="entry name" value="Porins"/>
    <property type="match status" value="1"/>
</dbReference>
<evidence type="ECO:0000256" key="8">
    <source>
        <dbReference type="ARBA" id="ARBA00023114"/>
    </source>
</evidence>
<dbReference type="CDD" id="cd01347">
    <property type="entry name" value="ligand_gated_channel"/>
    <property type="match status" value="1"/>
</dbReference>
<keyword evidence="10 11" id="KW-0998">Cell outer membrane</keyword>
<evidence type="ECO:0000256" key="2">
    <source>
        <dbReference type="ARBA" id="ARBA00022448"/>
    </source>
</evidence>
<dbReference type="GO" id="GO:0009279">
    <property type="term" value="C:cell outer membrane"/>
    <property type="evidence" value="ECO:0007669"/>
    <property type="project" value="UniProtKB-SubCell"/>
</dbReference>
<evidence type="ECO:0000256" key="6">
    <source>
        <dbReference type="ARBA" id="ARBA00023065"/>
    </source>
</evidence>
<dbReference type="Proteomes" id="UP000198672">
    <property type="component" value="Unassembled WGS sequence"/>
</dbReference>
<comment type="similarity">
    <text evidence="11 12">Belongs to the TonB-dependent receptor family.</text>
</comment>
<dbReference type="InterPro" id="IPR010101">
    <property type="entry name" value="B12_transptr_BtuB"/>
</dbReference>
<evidence type="ECO:0000256" key="10">
    <source>
        <dbReference type="ARBA" id="ARBA00023237"/>
    </source>
</evidence>
<evidence type="ECO:0000313" key="16">
    <source>
        <dbReference type="Proteomes" id="UP000198672"/>
    </source>
</evidence>
<dbReference type="NCBIfam" id="TIGR01779">
    <property type="entry name" value="TonB-B12"/>
    <property type="match status" value="1"/>
</dbReference>
<dbReference type="InterPro" id="IPR000531">
    <property type="entry name" value="Beta-barrel_TonB"/>
</dbReference>
<dbReference type="PANTHER" id="PTHR30069:SF53">
    <property type="entry name" value="COLICIN I RECEPTOR-RELATED"/>
    <property type="match status" value="1"/>
</dbReference>
<dbReference type="GO" id="GO:0015288">
    <property type="term" value="F:porin activity"/>
    <property type="evidence" value="ECO:0007669"/>
    <property type="project" value="UniProtKB-KW"/>
</dbReference>
<evidence type="ECO:0000256" key="1">
    <source>
        <dbReference type="ARBA" id="ARBA00004571"/>
    </source>
</evidence>
<keyword evidence="6" id="KW-0406">Ion transport</keyword>
<reference evidence="16" key="1">
    <citation type="submission" date="2016-10" db="EMBL/GenBank/DDBJ databases">
        <authorList>
            <person name="Varghese N."/>
            <person name="Submissions S."/>
        </authorList>
    </citation>
    <scope>NUCLEOTIDE SEQUENCE [LARGE SCALE GENOMIC DNA]</scope>
    <source>
        <strain evidence="16">DSM 173</strain>
    </source>
</reference>
<feature type="domain" description="TonB-dependent receptor plug" evidence="14">
    <location>
        <begin position="137"/>
        <end position="239"/>
    </location>
</feature>
<evidence type="ECO:0000256" key="9">
    <source>
        <dbReference type="ARBA" id="ARBA00023136"/>
    </source>
</evidence>
<keyword evidence="7 12" id="KW-0798">TonB box</keyword>
<dbReference type="PANTHER" id="PTHR30069">
    <property type="entry name" value="TONB-DEPENDENT OUTER MEMBRANE RECEPTOR"/>
    <property type="match status" value="1"/>
</dbReference>
<evidence type="ECO:0000256" key="11">
    <source>
        <dbReference type="PROSITE-ProRule" id="PRU01360"/>
    </source>
</evidence>
<keyword evidence="4 11" id="KW-0812">Transmembrane</keyword>
<name>A0A1H3HNU6_ALLWA</name>
<feature type="domain" description="TonB-dependent receptor-like beta-barrel" evidence="13">
    <location>
        <begin position="319"/>
        <end position="688"/>
    </location>
</feature>
<evidence type="ECO:0000259" key="14">
    <source>
        <dbReference type="Pfam" id="PF07715"/>
    </source>
</evidence>
<protein>
    <submittedName>
        <fullName evidence="15">Vitamin B12 transporter</fullName>
    </submittedName>
</protein>
<evidence type="ECO:0000256" key="4">
    <source>
        <dbReference type="ARBA" id="ARBA00022692"/>
    </source>
</evidence>
<dbReference type="Gene3D" id="2.170.130.10">
    <property type="entry name" value="TonB-dependent receptor, plug domain"/>
    <property type="match status" value="1"/>
</dbReference>
<sequence>MRHCEHRSWEGVASGCSVRPARKPGDRPGDREPCLCHNGPLHPTGSRGATTVLYPARCLVRRGGVRVTPTTPFFQSRQAGVPDVPCPESRITMSHSWKLAALCVPLAQSVLADPSATQLEPVVVTATRTSEAAHTALAAVTVIDRTEIERRQAQSVPELLRGLSGVSVTRNGGPGHQTSVFLRGTESDHLVVLVDGVKIGSATSGGTSLEHLPVEQIERIEIVRGPRSSLYGSEAIGGVIQIFTRRGGGDWSPRLTLSGGSEHTAQIAAGLSGGGQNGWFDLGASFERSRGIDACAGRALPFAGCGVVQRDRDGYDNLGLTLRGGYRVSERLELEANLLHTEGQLDFDGSAFAGNSSRSEQQILGAKAILKPLEPWTLTLSAGQSWDNTRVFFDDPNTAGGERFVSRFATTRDSLSLQNDWRITEQQLATVGVDYREDRVSGTIDYSRDQRDALGVFGEYQAQVGAVDLTLSLRHDDYAELGGHGTGNVALGYLFDSGLQVSLAYGTAFKAPSFNDLYYPNFGNPDLQPERAQSWEVGINGALPLGAALDGRWEINLYQTEIDDLIGYDNQTWSAANIQRARLRGLEASTEATYGAWRLSTNLTLLDPENRSAGALSGKRLPRRAEQSLEIDLERQFDRWSFGGTLFANGRRYDDLANRDRLGGYALLDLRTEYRVTADWRVQVRLDNALDTDYQTAYLYNQLGRALYFTLRYQPGTH</sequence>
<dbReference type="GO" id="GO:0015420">
    <property type="term" value="F:ABC-type vitamin B12 transporter activity"/>
    <property type="evidence" value="ECO:0007669"/>
    <property type="project" value="InterPro"/>
</dbReference>
<gene>
    <name evidence="15" type="ORF">SAMN05421644_13513</name>
</gene>
<dbReference type="STRING" id="61595.SAMN05421644_13513"/>
<keyword evidence="8" id="KW-0626">Porin</keyword>
<dbReference type="InterPro" id="IPR036942">
    <property type="entry name" value="Beta-barrel_TonB_sf"/>
</dbReference>
<keyword evidence="16" id="KW-1185">Reference proteome</keyword>
<dbReference type="EMBL" id="FNOW01000035">
    <property type="protein sequence ID" value="SDY17163.1"/>
    <property type="molecule type" value="Genomic_DNA"/>
</dbReference>
<keyword evidence="9 11" id="KW-0472">Membrane</keyword>
<dbReference type="Pfam" id="PF07715">
    <property type="entry name" value="Plug"/>
    <property type="match status" value="1"/>
</dbReference>
<keyword evidence="3 11" id="KW-1134">Transmembrane beta strand</keyword>
<evidence type="ECO:0000259" key="13">
    <source>
        <dbReference type="Pfam" id="PF00593"/>
    </source>
</evidence>
<dbReference type="PROSITE" id="PS52016">
    <property type="entry name" value="TONB_DEPENDENT_REC_3"/>
    <property type="match status" value="1"/>
</dbReference>
<keyword evidence="5" id="KW-0732">Signal</keyword>
<evidence type="ECO:0000256" key="3">
    <source>
        <dbReference type="ARBA" id="ARBA00022452"/>
    </source>
</evidence>
<proteinExistence type="inferred from homology"/>
<keyword evidence="2 11" id="KW-0813">Transport</keyword>
<dbReference type="GO" id="GO:0046930">
    <property type="term" value="C:pore complex"/>
    <property type="evidence" value="ECO:0007669"/>
    <property type="project" value="UniProtKB-KW"/>
</dbReference>
<dbReference type="Gene3D" id="2.40.170.20">
    <property type="entry name" value="TonB-dependent receptor, beta-barrel domain"/>
    <property type="match status" value="1"/>
</dbReference>
<dbReference type="AlphaFoldDB" id="A0A1H3HNU6"/>
<dbReference type="InterPro" id="IPR012910">
    <property type="entry name" value="Plug_dom"/>
</dbReference>
<dbReference type="Pfam" id="PF00593">
    <property type="entry name" value="TonB_dep_Rec_b-barrel"/>
    <property type="match status" value="1"/>
</dbReference>
<dbReference type="GO" id="GO:0006811">
    <property type="term" value="P:monoatomic ion transport"/>
    <property type="evidence" value="ECO:0007669"/>
    <property type="project" value="UniProtKB-KW"/>
</dbReference>
<evidence type="ECO:0000313" key="15">
    <source>
        <dbReference type="EMBL" id="SDY17163.1"/>
    </source>
</evidence>
<evidence type="ECO:0000256" key="7">
    <source>
        <dbReference type="ARBA" id="ARBA00023077"/>
    </source>
</evidence>
<organism evidence="15 16">
    <name type="scientific">Allochromatium warmingii</name>
    <name type="common">Chromatium warmingii</name>
    <dbReference type="NCBI Taxonomy" id="61595"/>
    <lineage>
        <taxon>Bacteria</taxon>
        <taxon>Pseudomonadati</taxon>
        <taxon>Pseudomonadota</taxon>
        <taxon>Gammaproteobacteria</taxon>
        <taxon>Chromatiales</taxon>
        <taxon>Chromatiaceae</taxon>
        <taxon>Allochromatium</taxon>
    </lineage>
</organism>